<dbReference type="AlphaFoldDB" id="A0A1W1DCU6"/>
<evidence type="ECO:0000256" key="4">
    <source>
        <dbReference type="ARBA" id="ARBA00022801"/>
    </source>
</evidence>
<feature type="region of interest" description="Disordered" evidence="9">
    <location>
        <begin position="116"/>
        <end position="171"/>
    </location>
</feature>
<feature type="domain" description="DEAD box helicase DbpA/CsdA RNA-binding" evidence="10">
    <location>
        <begin position="38"/>
        <end position="107"/>
    </location>
</feature>
<keyword evidence="4 11" id="KW-0378">Hydrolase</keyword>
<dbReference type="GO" id="GO:0003724">
    <property type="term" value="F:RNA helicase activity"/>
    <property type="evidence" value="ECO:0007669"/>
    <property type="project" value="UniProtKB-EC"/>
</dbReference>
<dbReference type="Gene3D" id="3.30.70.330">
    <property type="match status" value="1"/>
</dbReference>
<dbReference type="GO" id="GO:0003723">
    <property type="term" value="F:RNA binding"/>
    <property type="evidence" value="ECO:0007669"/>
    <property type="project" value="UniProtKB-KW"/>
</dbReference>
<evidence type="ECO:0000259" key="10">
    <source>
        <dbReference type="Pfam" id="PF03880"/>
    </source>
</evidence>
<feature type="region of interest" description="Disordered" evidence="9">
    <location>
        <begin position="1"/>
        <end position="31"/>
    </location>
</feature>
<feature type="compositionally biased region" description="Basic residues" evidence="9">
    <location>
        <begin position="160"/>
        <end position="171"/>
    </location>
</feature>
<dbReference type="Pfam" id="PF03880">
    <property type="entry name" value="DbpA"/>
    <property type="match status" value="1"/>
</dbReference>
<evidence type="ECO:0000256" key="8">
    <source>
        <dbReference type="ARBA" id="ARBA00047984"/>
    </source>
</evidence>
<gene>
    <name evidence="11" type="ORF">MNB_SUP05-11-590</name>
</gene>
<evidence type="ECO:0000256" key="3">
    <source>
        <dbReference type="ARBA" id="ARBA00022741"/>
    </source>
</evidence>
<dbReference type="FunFam" id="3.30.70.330:FF:000068">
    <property type="entry name" value="ATP-dependent RNA helicase DeaD"/>
    <property type="match status" value="1"/>
</dbReference>
<evidence type="ECO:0000256" key="2">
    <source>
        <dbReference type="ARBA" id="ARBA00022490"/>
    </source>
</evidence>
<keyword evidence="2" id="KW-0963">Cytoplasm</keyword>
<evidence type="ECO:0000256" key="7">
    <source>
        <dbReference type="ARBA" id="ARBA00022884"/>
    </source>
</evidence>
<feature type="compositionally biased region" description="Basic and acidic residues" evidence="9">
    <location>
        <begin position="138"/>
        <end position="159"/>
    </location>
</feature>
<protein>
    <submittedName>
        <fullName evidence="11">DEAD-box ATP-dependent RNA helicase CshA</fullName>
        <ecNumber evidence="11">3.6.4.13</ecNumber>
    </submittedName>
</protein>
<evidence type="ECO:0000256" key="1">
    <source>
        <dbReference type="ARBA" id="ARBA00004496"/>
    </source>
</evidence>
<dbReference type="InterPro" id="IPR005580">
    <property type="entry name" value="DbpA/CsdA_RNA-bd_dom"/>
</dbReference>
<dbReference type="InterPro" id="IPR034415">
    <property type="entry name" value="CsdA_RRM"/>
</dbReference>
<dbReference type="EMBL" id="FPHS01000059">
    <property type="protein sequence ID" value="SFV78902.1"/>
    <property type="molecule type" value="Genomic_DNA"/>
</dbReference>
<dbReference type="InterPro" id="IPR012677">
    <property type="entry name" value="Nucleotide-bd_a/b_plait_sf"/>
</dbReference>
<evidence type="ECO:0000256" key="5">
    <source>
        <dbReference type="ARBA" id="ARBA00022806"/>
    </source>
</evidence>
<proteinExistence type="predicted"/>
<organism evidence="11">
    <name type="scientific">hydrothermal vent metagenome</name>
    <dbReference type="NCBI Taxonomy" id="652676"/>
    <lineage>
        <taxon>unclassified sequences</taxon>
        <taxon>metagenomes</taxon>
        <taxon>ecological metagenomes</taxon>
    </lineage>
</organism>
<sequence length="171" mass="19079">MLSEKEPSFGRDQKPGEEKVVPVKANSLKDHPKIPMRRYKLEVGNNNNIKPGNILGAIANEADMDSEYIGSIQIFDNFSTVDLPDEMPDEVLKVLQKTVVNGKRLNIVELTEKNNKATIGGGKSGKRNFGRGKFSKGGRNDRRGGRDSRDGDRRGGDRNRKPKFSRSKPKK</sequence>
<keyword evidence="7" id="KW-0694">RNA-binding</keyword>
<keyword evidence="3" id="KW-0547">Nucleotide-binding</keyword>
<dbReference type="CDD" id="cd12499">
    <property type="entry name" value="RRM_EcCsdA_like"/>
    <property type="match status" value="1"/>
</dbReference>
<keyword evidence="6" id="KW-0067">ATP-binding</keyword>
<evidence type="ECO:0000256" key="6">
    <source>
        <dbReference type="ARBA" id="ARBA00022840"/>
    </source>
</evidence>
<feature type="compositionally biased region" description="Basic residues" evidence="9">
    <location>
        <begin position="124"/>
        <end position="136"/>
    </location>
</feature>
<accession>A0A1W1DCU6</accession>
<dbReference type="EC" id="3.6.4.13" evidence="11"/>
<dbReference type="GO" id="GO:0005524">
    <property type="term" value="F:ATP binding"/>
    <property type="evidence" value="ECO:0007669"/>
    <property type="project" value="UniProtKB-KW"/>
</dbReference>
<dbReference type="GO" id="GO:0005737">
    <property type="term" value="C:cytoplasm"/>
    <property type="evidence" value="ECO:0007669"/>
    <property type="project" value="UniProtKB-SubCell"/>
</dbReference>
<reference evidence="11" key="1">
    <citation type="submission" date="2016-10" db="EMBL/GenBank/DDBJ databases">
        <authorList>
            <person name="de Groot N.N."/>
        </authorList>
    </citation>
    <scope>NUCLEOTIDE SEQUENCE</scope>
</reference>
<evidence type="ECO:0000256" key="9">
    <source>
        <dbReference type="SAM" id="MobiDB-lite"/>
    </source>
</evidence>
<name>A0A1W1DCU6_9ZZZZ</name>
<evidence type="ECO:0000313" key="11">
    <source>
        <dbReference type="EMBL" id="SFV78902.1"/>
    </source>
</evidence>
<keyword evidence="5 11" id="KW-0347">Helicase</keyword>
<comment type="catalytic activity">
    <reaction evidence="8">
        <text>ATP + H2O = ADP + phosphate + H(+)</text>
        <dbReference type="Rhea" id="RHEA:13065"/>
        <dbReference type="ChEBI" id="CHEBI:15377"/>
        <dbReference type="ChEBI" id="CHEBI:15378"/>
        <dbReference type="ChEBI" id="CHEBI:30616"/>
        <dbReference type="ChEBI" id="CHEBI:43474"/>
        <dbReference type="ChEBI" id="CHEBI:456216"/>
        <dbReference type="EC" id="3.6.4.13"/>
    </reaction>
</comment>
<dbReference type="GO" id="GO:0016887">
    <property type="term" value="F:ATP hydrolysis activity"/>
    <property type="evidence" value="ECO:0007669"/>
    <property type="project" value="RHEA"/>
</dbReference>
<comment type="subcellular location">
    <subcellularLocation>
        <location evidence="1">Cytoplasm</location>
    </subcellularLocation>
</comment>